<dbReference type="GO" id="GO:0032040">
    <property type="term" value="C:small-subunit processome"/>
    <property type="evidence" value="ECO:0007669"/>
    <property type="project" value="InterPro"/>
</dbReference>
<accession>A0A7R9L497</accession>
<dbReference type="GO" id="GO:0034511">
    <property type="term" value="F:U3 snoRNA binding"/>
    <property type="evidence" value="ECO:0007669"/>
    <property type="project" value="TreeGrafter"/>
</dbReference>
<keyword evidence="5 13" id="KW-0853">WD repeat</keyword>
<evidence type="ECO:0000256" key="6">
    <source>
        <dbReference type="ARBA" id="ARBA00022692"/>
    </source>
</evidence>
<evidence type="ECO:0000256" key="1">
    <source>
        <dbReference type="ARBA" id="ARBA00004448"/>
    </source>
</evidence>
<feature type="repeat" description="Solcar" evidence="14">
    <location>
        <begin position="121"/>
        <end position="212"/>
    </location>
</feature>
<dbReference type="EMBL" id="CAJPIZ010014984">
    <property type="protein sequence ID" value="CAG2115052.1"/>
    <property type="molecule type" value="Genomic_DNA"/>
</dbReference>
<sequence>MTLYEYIREELLGKNPDGTIPVWKAIIGGMAAGMTAQFLASPADLIKVQVQMEGKRRLQGLEPRVHNARHAFFKIAKEGGVRGLWKGWAPNVQRAAFVNLGDLTTYDTAKHLILKHSNLQDNLITHALSSVCSGFIAAILGTPADVVKTRVMNQPTDANGRGILYKSSTDCLLQAVRGEGFFSLYKGFIPCWIRMGPWSLVFWITYEEMRNHYLWISLIVTPFDPQISSDGQHLFTACFDVLKILDVSDGRAVNEIKSESEDTIIVFGLSADSNTLVIGYQSGLLRQWLWRPDRRLIRTWKSIHSGPVVAIVCDPTGGLVATGGTDSTIKVWHSAQNYCTHNLRGAQGVISCVHFSPVRSDESYYIYGAADDYSVHVWDLMTSRHVTKMDGHCSKVTAIRFSLDDEYILTASRDKLVIVWKTSDHQMLRSIPIYESLESIEVIDGRRMSAINPLQADKVFVTAGEKGVLRVWNYGTGDLLYTQQNSLLAVKQESDEPNSESVINSQLITQTLYCEAIEQIVIVSYENNILFHKSSDLSAVKQFVGHMDEVLDIALLGANETHIAIATNSPNIKIFELKTLNCYLLKGHTDIVLSLETYPSDPLTLVSSSKDNVIRVWKFDETLSSAVCQYYGSGHTHSVTAIAVPYLKNQFIVSGSEDTTLKIWKIPKKLPDDCGDNKAIALSAKHTQRAHEKVINAVALSPNDQLIASGSQDKTAKIWATDGLRLLGTMRGHRKSIWCVKFSPVDQVLATSSADATIKIWALVDYSCLKTFEGHDTSVLKVLFIDRGMQMISSGSDGNVKIWNIKDNECVKTLDAHADKVWALALTQQQSANGRTLLITGSSDSAVFIWEDVTADEREETAAKHELQIESEQNLLNYIQKKKWSKALTIAVRLDQPYRALSIMKEILLDSEGADKVAEVLSRLREDQLLSLLEYAIVWNTNSRHYIVAQCVLRAVVRQIPPKELLKTPELKAKVEKLLPYSERHMSRLTRLQQ</sequence>
<evidence type="ECO:0000259" key="15">
    <source>
        <dbReference type="Pfam" id="PF08625"/>
    </source>
</evidence>
<dbReference type="PANTHER" id="PTHR19854">
    <property type="entry name" value="TRANSDUCIN BETA-LIKE 3"/>
    <property type="match status" value="1"/>
</dbReference>
<evidence type="ECO:0000256" key="14">
    <source>
        <dbReference type="PROSITE-ProRule" id="PRU00282"/>
    </source>
</evidence>
<evidence type="ECO:0000313" key="17">
    <source>
        <dbReference type="Proteomes" id="UP000759131"/>
    </source>
</evidence>
<feature type="repeat" description="WD" evidence="13">
    <location>
        <begin position="585"/>
        <end position="627"/>
    </location>
</feature>
<dbReference type="EMBL" id="OC869559">
    <property type="protein sequence ID" value="CAD7634622.1"/>
    <property type="molecule type" value="Genomic_DNA"/>
</dbReference>
<evidence type="ECO:0000256" key="10">
    <source>
        <dbReference type="ARBA" id="ARBA00023128"/>
    </source>
</evidence>
<dbReference type="Proteomes" id="UP000759131">
    <property type="component" value="Unassembled WGS sequence"/>
</dbReference>
<keyword evidence="9" id="KW-1133">Transmembrane helix</keyword>
<dbReference type="InterPro" id="IPR001680">
    <property type="entry name" value="WD40_rpt"/>
</dbReference>
<keyword evidence="12" id="KW-0539">Nucleus</keyword>
<evidence type="ECO:0000256" key="5">
    <source>
        <dbReference type="ARBA" id="ARBA00022574"/>
    </source>
</evidence>
<dbReference type="Pfam" id="PF00400">
    <property type="entry name" value="WD40"/>
    <property type="match status" value="8"/>
</dbReference>
<dbReference type="GO" id="GO:0000480">
    <property type="term" value="P:endonucleolytic cleavage in 5'-ETS of tricistronic rRNA transcript (SSU-rRNA, 5.8S rRNA, LSU-rRNA)"/>
    <property type="evidence" value="ECO:0007669"/>
    <property type="project" value="TreeGrafter"/>
</dbReference>
<evidence type="ECO:0000256" key="7">
    <source>
        <dbReference type="ARBA" id="ARBA00022737"/>
    </source>
</evidence>
<dbReference type="AlphaFoldDB" id="A0A7R9L497"/>
<dbReference type="PRINTS" id="PR00320">
    <property type="entry name" value="GPROTEINBRPT"/>
</dbReference>
<keyword evidence="6 14" id="KW-0812">Transmembrane</keyword>
<evidence type="ECO:0000256" key="13">
    <source>
        <dbReference type="PROSITE-ProRule" id="PRU00221"/>
    </source>
</evidence>
<dbReference type="PROSITE" id="PS50294">
    <property type="entry name" value="WD_REPEATS_REGION"/>
    <property type="match status" value="7"/>
</dbReference>
<dbReference type="InterPro" id="IPR015943">
    <property type="entry name" value="WD40/YVTN_repeat-like_dom_sf"/>
</dbReference>
<organism evidence="16">
    <name type="scientific">Medioppia subpectinata</name>
    <dbReference type="NCBI Taxonomy" id="1979941"/>
    <lineage>
        <taxon>Eukaryota</taxon>
        <taxon>Metazoa</taxon>
        <taxon>Ecdysozoa</taxon>
        <taxon>Arthropoda</taxon>
        <taxon>Chelicerata</taxon>
        <taxon>Arachnida</taxon>
        <taxon>Acari</taxon>
        <taxon>Acariformes</taxon>
        <taxon>Sarcoptiformes</taxon>
        <taxon>Oribatida</taxon>
        <taxon>Brachypylina</taxon>
        <taxon>Oppioidea</taxon>
        <taxon>Oppiidae</taxon>
        <taxon>Medioppia</taxon>
    </lineage>
</organism>
<dbReference type="PROSITE" id="PS50920">
    <property type="entry name" value="SOLCAR"/>
    <property type="match status" value="2"/>
</dbReference>
<dbReference type="SMART" id="SM00320">
    <property type="entry name" value="WD40"/>
    <property type="match status" value="12"/>
</dbReference>
<gene>
    <name evidence="16" type="ORF">OSB1V03_LOCUS15018</name>
</gene>
<dbReference type="GO" id="GO:0005743">
    <property type="term" value="C:mitochondrial inner membrane"/>
    <property type="evidence" value="ECO:0007669"/>
    <property type="project" value="UniProtKB-SubCell"/>
</dbReference>
<evidence type="ECO:0000313" key="16">
    <source>
        <dbReference type="EMBL" id="CAD7634622.1"/>
    </source>
</evidence>
<dbReference type="FunFam" id="1.50.40.10:FF:000062">
    <property type="entry name" value="mitochondrial uncoupling protein 3"/>
    <property type="match status" value="1"/>
</dbReference>
<dbReference type="InterPro" id="IPR023395">
    <property type="entry name" value="MCP_dom_sf"/>
</dbReference>
<dbReference type="SUPFAM" id="SSF50978">
    <property type="entry name" value="WD40 repeat-like"/>
    <property type="match status" value="2"/>
</dbReference>
<reference evidence="16" key="1">
    <citation type="submission" date="2020-11" db="EMBL/GenBank/DDBJ databases">
        <authorList>
            <person name="Tran Van P."/>
        </authorList>
    </citation>
    <scope>NUCLEOTIDE SEQUENCE</scope>
</reference>
<feature type="repeat" description="WD" evidence="13">
    <location>
        <begin position="389"/>
        <end position="430"/>
    </location>
</feature>
<dbReference type="Pfam" id="PF00153">
    <property type="entry name" value="Mito_carr"/>
    <property type="match status" value="2"/>
</dbReference>
<evidence type="ECO:0000256" key="12">
    <source>
        <dbReference type="ARBA" id="ARBA00023242"/>
    </source>
</evidence>
<evidence type="ECO:0000256" key="4">
    <source>
        <dbReference type="ARBA" id="ARBA00022448"/>
    </source>
</evidence>
<dbReference type="PROSITE" id="PS50082">
    <property type="entry name" value="WD_REPEATS_2"/>
    <property type="match status" value="9"/>
</dbReference>
<feature type="repeat" description="WD" evidence="13">
    <location>
        <begin position="730"/>
        <end position="771"/>
    </location>
</feature>
<feature type="repeat" description="WD" evidence="13">
    <location>
        <begin position="814"/>
        <end position="851"/>
    </location>
</feature>
<keyword evidence="17" id="KW-1185">Reference proteome</keyword>
<dbReference type="InterPro" id="IPR020472">
    <property type="entry name" value="WD40_PAC1"/>
</dbReference>
<keyword evidence="4" id="KW-0813">Transport</keyword>
<dbReference type="Pfam" id="PF08625">
    <property type="entry name" value="Utp13"/>
    <property type="match status" value="1"/>
</dbReference>
<evidence type="ECO:0000256" key="8">
    <source>
        <dbReference type="ARBA" id="ARBA00022792"/>
    </source>
</evidence>
<dbReference type="InterPro" id="IPR018108">
    <property type="entry name" value="MCP_transmembrane"/>
</dbReference>
<feature type="repeat" description="WD" evidence="13">
    <location>
        <begin position="688"/>
        <end position="719"/>
    </location>
</feature>
<feature type="repeat" description="WD" evidence="13">
    <location>
        <begin position="632"/>
        <end position="666"/>
    </location>
</feature>
<feature type="repeat" description="WD" evidence="13">
    <location>
        <begin position="772"/>
        <end position="813"/>
    </location>
</feature>
<feature type="non-terminal residue" evidence="16">
    <location>
        <position position="994"/>
    </location>
</feature>
<dbReference type="Gene3D" id="2.130.10.10">
    <property type="entry name" value="YVTN repeat-like/Quinoprotein amine dehydrogenase"/>
    <property type="match status" value="3"/>
</dbReference>
<evidence type="ECO:0000256" key="3">
    <source>
        <dbReference type="ARBA" id="ARBA00006375"/>
    </source>
</evidence>
<dbReference type="GO" id="GO:0000472">
    <property type="term" value="P:endonucleolytic cleavage to generate mature 5'-end of SSU-rRNA from (SSU-rRNA, 5.8S rRNA, LSU-rRNA)"/>
    <property type="evidence" value="ECO:0007669"/>
    <property type="project" value="TreeGrafter"/>
</dbReference>
<dbReference type="SUPFAM" id="SSF103506">
    <property type="entry name" value="Mitochondrial carrier"/>
    <property type="match status" value="1"/>
</dbReference>
<comment type="similarity">
    <text evidence="3">Belongs to the mitochondrial carrier (TC 2.A.29) family.</text>
</comment>
<dbReference type="InterPro" id="IPR013934">
    <property type="entry name" value="Utp13_C"/>
</dbReference>
<dbReference type="FunFam" id="2.130.10.10:FF:000230">
    <property type="entry name" value="Transducin beta-like protein 3"/>
    <property type="match status" value="1"/>
</dbReference>
<protein>
    <recommendedName>
        <fullName evidence="15">U3 small nucleolar RNA-associated protein 13 C-terminal domain-containing protein</fullName>
    </recommendedName>
</protein>
<feature type="repeat" description="WD" evidence="13">
    <location>
        <begin position="343"/>
        <end position="388"/>
    </location>
</feature>
<evidence type="ECO:0000256" key="2">
    <source>
        <dbReference type="ARBA" id="ARBA00004604"/>
    </source>
</evidence>
<dbReference type="CDD" id="cd00200">
    <property type="entry name" value="WD40"/>
    <property type="match status" value="1"/>
</dbReference>
<keyword evidence="10" id="KW-0496">Mitochondrion</keyword>
<dbReference type="PROSITE" id="PS00678">
    <property type="entry name" value="WD_REPEATS_1"/>
    <property type="match status" value="2"/>
</dbReference>
<evidence type="ECO:0000256" key="9">
    <source>
        <dbReference type="ARBA" id="ARBA00022989"/>
    </source>
</evidence>
<keyword evidence="11 14" id="KW-0472">Membrane</keyword>
<evidence type="ECO:0000256" key="11">
    <source>
        <dbReference type="ARBA" id="ARBA00023136"/>
    </source>
</evidence>
<feature type="domain" description="U3 small nucleolar RNA-associated protein 13 C-terminal" evidence="15">
    <location>
        <begin position="872"/>
        <end position="994"/>
    </location>
</feature>
<dbReference type="OrthoDB" id="5414888at2759"/>
<comment type="subcellular location">
    <subcellularLocation>
        <location evidence="1">Mitochondrion inner membrane</location>
        <topology evidence="1">Multi-pass membrane protein</topology>
    </subcellularLocation>
    <subcellularLocation>
        <location evidence="2">Nucleus</location>
        <location evidence="2">Nucleolus</location>
    </subcellularLocation>
</comment>
<dbReference type="InterPro" id="IPR019775">
    <property type="entry name" value="WD40_repeat_CS"/>
</dbReference>
<name>A0A7R9L497_9ACAR</name>
<dbReference type="InterPro" id="IPR036322">
    <property type="entry name" value="WD40_repeat_dom_sf"/>
</dbReference>
<proteinExistence type="inferred from homology"/>
<dbReference type="GO" id="GO:0030686">
    <property type="term" value="C:90S preribosome"/>
    <property type="evidence" value="ECO:0007669"/>
    <property type="project" value="TreeGrafter"/>
</dbReference>
<keyword evidence="7" id="KW-0677">Repeat</keyword>
<dbReference type="Gene3D" id="1.50.40.10">
    <property type="entry name" value="Mitochondrial carrier domain"/>
    <property type="match status" value="1"/>
</dbReference>
<feature type="repeat" description="Solcar" evidence="14">
    <location>
        <begin position="20"/>
        <end position="112"/>
    </location>
</feature>
<dbReference type="PANTHER" id="PTHR19854:SF15">
    <property type="entry name" value="TRANSDUCIN BETA-LIKE PROTEIN 3"/>
    <property type="match status" value="1"/>
</dbReference>
<feature type="repeat" description="WD" evidence="13">
    <location>
        <begin position="301"/>
        <end position="332"/>
    </location>
</feature>
<keyword evidence="8" id="KW-0999">Mitochondrion inner membrane</keyword>